<evidence type="ECO:0000313" key="3">
    <source>
        <dbReference type="Proteomes" id="UP001304769"/>
    </source>
</evidence>
<dbReference type="InterPro" id="IPR023393">
    <property type="entry name" value="START-like_dom_sf"/>
</dbReference>
<evidence type="ECO:0000313" key="2">
    <source>
        <dbReference type="EMBL" id="MEA5455062.1"/>
    </source>
</evidence>
<dbReference type="Pfam" id="PF10604">
    <property type="entry name" value="Polyketide_cyc2"/>
    <property type="match status" value="1"/>
</dbReference>
<name>A0ABU5T5W9_9MICC</name>
<dbReference type="InterPro" id="IPR019587">
    <property type="entry name" value="Polyketide_cyclase/dehydratase"/>
</dbReference>
<evidence type="ECO:0000256" key="1">
    <source>
        <dbReference type="SAM" id="MobiDB-lite"/>
    </source>
</evidence>
<feature type="region of interest" description="Disordered" evidence="1">
    <location>
        <begin position="140"/>
        <end position="162"/>
    </location>
</feature>
<accession>A0ABU5T5W9</accession>
<dbReference type="SUPFAM" id="SSF55961">
    <property type="entry name" value="Bet v1-like"/>
    <property type="match status" value="1"/>
</dbReference>
<keyword evidence="3" id="KW-1185">Reference proteome</keyword>
<dbReference type="Proteomes" id="UP001304769">
    <property type="component" value="Unassembled WGS sequence"/>
</dbReference>
<protein>
    <submittedName>
        <fullName evidence="2">Polyketide cyclase</fullName>
    </submittedName>
</protein>
<sequence length="162" mass="18377">MSILRNGADLSRWWPSVYLDVRMLDPGDAQGLGRRIDLFTKGWLPYTLRWTFTVTEPITLDGFAISARGDLNGTGRWTLTQDGPETVVRYDWTVSVGKPLLRRLSWLFKPVFAANHRWAMARGQESLALELRRRRAVDDAARAAVPDPPGPTFQWGKGRRPA</sequence>
<dbReference type="Gene3D" id="3.30.530.20">
    <property type="match status" value="1"/>
</dbReference>
<reference evidence="2 3" key="1">
    <citation type="submission" date="2023-12" db="EMBL/GenBank/DDBJ databases">
        <title>Sinomonas terricola sp. nov, isolated from litchi orchard soil in Guangdong, PR China.</title>
        <authorList>
            <person name="Jiaxin W."/>
            <person name="Yang Z."/>
            <person name="Honghui Z."/>
        </authorList>
    </citation>
    <scope>NUCLEOTIDE SEQUENCE [LARGE SCALE GENOMIC DNA]</scope>
    <source>
        <strain evidence="2 3">JGH33</strain>
    </source>
</reference>
<dbReference type="EMBL" id="JAYGGQ010000006">
    <property type="protein sequence ID" value="MEA5455062.1"/>
    <property type="molecule type" value="Genomic_DNA"/>
</dbReference>
<proteinExistence type="predicted"/>
<organism evidence="2 3">
    <name type="scientific">Sinomonas terricola</name>
    <dbReference type="NCBI Taxonomy" id="3110330"/>
    <lineage>
        <taxon>Bacteria</taxon>
        <taxon>Bacillati</taxon>
        <taxon>Actinomycetota</taxon>
        <taxon>Actinomycetes</taxon>
        <taxon>Micrococcales</taxon>
        <taxon>Micrococcaceae</taxon>
        <taxon>Sinomonas</taxon>
    </lineage>
</organism>
<comment type="caution">
    <text evidence="2">The sequence shown here is derived from an EMBL/GenBank/DDBJ whole genome shotgun (WGS) entry which is preliminary data.</text>
</comment>
<gene>
    <name evidence="2" type="ORF">SPF06_10060</name>
</gene>